<accession>A0A438DU26</accession>
<dbReference type="GO" id="GO:0071555">
    <property type="term" value="P:cell wall organization"/>
    <property type="evidence" value="ECO:0007669"/>
    <property type="project" value="UniProtKB-KW"/>
</dbReference>
<organism evidence="9 10">
    <name type="scientific">Vitis vinifera</name>
    <name type="common">Grape</name>
    <dbReference type="NCBI Taxonomy" id="29760"/>
    <lineage>
        <taxon>Eukaryota</taxon>
        <taxon>Viridiplantae</taxon>
        <taxon>Streptophyta</taxon>
        <taxon>Embryophyta</taxon>
        <taxon>Tracheophyta</taxon>
        <taxon>Spermatophyta</taxon>
        <taxon>Magnoliopsida</taxon>
        <taxon>eudicotyledons</taxon>
        <taxon>Gunneridae</taxon>
        <taxon>Pentapetalae</taxon>
        <taxon>rosids</taxon>
        <taxon>Vitales</taxon>
        <taxon>Vitaceae</taxon>
        <taxon>Viteae</taxon>
        <taxon>Vitis</taxon>
    </lineage>
</organism>
<feature type="binding site" evidence="8">
    <location>
        <position position="32"/>
    </location>
    <ligand>
        <name>UDP-alpha-D-glucose</name>
        <dbReference type="ChEBI" id="CHEBI:58885"/>
    </ligand>
</feature>
<evidence type="ECO:0000256" key="1">
    <source>
        <dbReference type="ARBA" id="ARBA00004308"/>
    </source>
</evidence>
<name>A0A438DU26_VITVI</name>
<dbReference type="Proteomes" id="UP000288805">
    <property type="component" value="Unassembled WGS sequence"/>
</dbReference>
<evidence type="ECO:0000256" key="7">
    <source>
        <dbReference type="ARBA" id="ARBA00023316"/>
    </source>
</evidence>
<keyword evidence="4" id="KW-0812">Transmembrane</keyword>
<comment type="caution">
    <text evidence="9">The sequence shown here is derived from an EMBL/GenBank/DDBJ whole genome shotgun (WGS) entry which is preliminary data.</text>
</comment>
<reference evidence="9 10" key="1">
    <citation type="journal article" date="2018" name="PLoS Genet.">
        <title>Population sequencing reveals clonal diversity and ancestral inbreeding in the grapevine cultivar Chardonnay.</title>
        <authorList>
            <person name="Roach M.J."/>
            <person name="Johnson D.L."/>
            <person name="Bohlmann J."/>
            <person name="van Vuuren H.J."/>
            <person name="Jones S.J."/>
            <person name="Pretorius I.S."/>
            <person name="Schmidt S.A."/>
            <person name="Borneman A.R."/>
        </authorList>
    </citation>
    <scope>NUCLEOTIDE SEQUENCE [LARGE SCALE GENOMIC DNA]</scope>
    <source>
        <strain evidence="10">cv. Chardonnay</strain>
        <tissue evidence="9">Leaf</tissue>
    </source>
</reference>
<keyword evidence="6" id="KW-0472">Membrane</keyword>
<evidence type="ECO:0000256" key="3">
    <source>
        <dbReference type="ARBA" id="ARBA00022679"/>
    </source>
</evidence>
<sequence>MASVGSSHYSESWLDELPPVDMFVTTADPTLEPPIITVNTVLSLLAVDYPANKLA</sequence>
<keyword evidence="3" id="KW-0808">Transferase</keyword>
<protein>
    <submittedName>
        <fullName evidence="9">Cellulose synthase-like protein B4</fullName>
    </submittedName>
</protein>
<dbReference type="GO" id="GO:0016020">
    <property type="term" value="C:membrane"/>
    <property type="evidence" value="ECO:0007669"/>
    <property type="project" value="InterPro"/>
</dbReference>
<evidence type="ECO:0000256" key="6">
    <source>
        <dbReference type="ARBA" id="ARBA00023136"/>
    </source>
</evidence>
<evidence type="ECO:0000256" key="8">
    <source>
        <dbReference type="PIRSR" id="PIRSR605150-2"/>
    </source>
</evidence>
<dbReference type="Pfam" id="PF03552">
    <property type="entry name" value="Cellulose_synt"/>
    <property type="match status" value="1"/>
</dbReference>
<comment type="subcellular location">
    <subcellularLocation>
        <location evidence="1">Endomembrane system</location>
    </subcellularLocation>
</comment>
<dbReference type="GO" id="GO:0016760">
    <property type="term" value="F:cellulose synthase (UDP-forming) activity"/>
    <property type="evidence" value="ECO:0007669"/>
    <property type="project" value="InterPro"/>
</dbReference>
<dbReference type="InterPro" id="IPR005150">
    <property type="entry name" value="Cellulose_synth"/>
</dbReference>
<gene>
    <name evidence="9" type="primary">CSLB4_2</name>
    <name evidence="9" type="ORF">CK203_073615</name>
</gene>
<proteinExistence type="predicted"/>
<dbReference type="PANTHER" id="PTHR13301">
    <property type="entry name" value="X-BOX TRANSCRIPTION FACTOR-RELATED"/>
    <property type="match status" value="1"/>
</dbReference>
<evidence type="ECO:0000313" key="9">
    <source>
        <dbReference type="EMBL" id="RVW38922.1"/>
    </source>
</evidence>
<evidence type="ECO:0000256" key="4">
    <source>
        <dbReference type="ARBA" id="ARBA00022692"/>
    </source>
</evidence>
<evidence type="ECO:0000256" key="2">
    <source>
        <dbReference type="ARBA" id="ARBA00022676"/>
    </source>
</evidence>
<evidence type="ECO:0000256" key="5">
    <source>
        <dbReference type="ARBA" id="ARBA00022989"/>
    </source>
</evidence>
<dbReference type="EMBL" id="QGNW01001499">
    <property type="protein sequence ID" value="RVW38922.1"/>
    <property type="molecule type" value="Genomic_DNA"/>
</dbReference>
<keyword evidence="5" id="KW-1133">Transmembrane helix</keyword>
<keyword evidence="7" id="KW-0961">Cell wall biogenesis/degradation</keyword>
<keyword evidence="2" id="KW-0328">Glycosyltransferase</keyword>
<dbReference type="AlphaFoldDB" id="A0A438DU26"/>
<dbReference type="GO" id="GO:0012505">
    <property type="term" value="C:endomembrane system"/>
    <property type="evidence" value="ECO:0007669"/>
    <property type="project" value="UniProtKB-SubCell"/>
</dbReference>
<dbReference type="GO" id="GO:0030244">
    <property type="term" value="P:cellulose biosynthetic process"/>
    <property type="evidence" value="ECO:0007669"/>
    <property type="project" value="InterPro"/>
</dbReference>
<evidence type="ECO:0000313" key="10">
    <source>
        <dbReference type="Proteomes" id="UP000288805"/>
    </source>
</evidence>